<evidence type="ECO:0000313" key="1">
    <source>
        <dbReference type="EMBL" id="MCQ4334963.1"/>
    </source>
</evidence>
<dbReference type="RefSeq" id="WP_418904820.1">
    <property type="nucleotide sequence ID" value="NZ_JAHLKM010000051.1"/>
</dbReference>
<reference evidence="1" key="1">
    <citation type="journal article" date="2023" name="Front. Microbiol.">
        <title>Genomic-based phylogenetic and metabolic analyses of the genus Natronomonas, and description of Natronomonas aquatica sp. nov.</title>
        <authorList>
            <person name="Garcia-Roldan A."/>
            <person name="Duran-Viseras A."/>
            <person name="de la Haba R.R."/>
            <person name="Corral P."/>
            <person name="Sanchez-Porro C."/>
            <person name="Ventosa A."/>
        </authorList>
    </citation>
    <scope>NUCLEOTIDE SEQUENCE</scope>
    <source>
        <strain evidence="1">F2-12</strain>
    </source>
</reference>
<organism evidence="1 2">
    <name type="scientific">Natronomonas aquatica</name>
    <dbReference type="NCBI Taxonomy" id="2841590"/>
    <lineage>
        <taxon>Archaea</taxon>
        <taxon>Methanobacteriati</taxon>
        <taxon>Methanobacteriota</taxon>
        <taxon>Stenosarchaea group</taxon>
        <taxon>Halobacteria</taxon>
        <taxon>Halobacteriales</taxon>
        <taxon>Natronomonadaceae</taxon>
        <taxon>Natronomonas</taxon>
    </lineage>
</organism>
<keyword evidence="2" id="KW-1185">Reference proteome</keyword>
<comment type="caution">
    <text evidence="1">The sequence shown here is derived from an EMBL/GenBank/DDBJ whole genome shotgun (WGS) entry which is preliminary data.</text>
</comment>
<gene>
    <name evidence="1" type="ORF">KM295_16040</name>
</gene>
<sequence length="337" mass="37950">MRCSRRRALQLIGTSGLITATAGCLNSGSLDEYALVASELNLSSIGPPYLWPDPTAIEATTRVDFTDETKTQYVAELFDTGRLTVQQWPLVRRVPWGEDTVPRPTFLQRQDTFYQVTISDEQYLEQERWHVAVERTDETPPDDATVEARPFDLSTQDQRVLEAALDAVYAGNDGFLGTPEFDELQTVEYHRGLDAEASALVPEPPFGFVEVSDEHFQLITEQRTVRVPEWTYTVQEIAGNREEFTEFASDAIQEFDLHSSDLSESARSVIEDAISEEDPRRYEEGTPPSDALSEVLEALGIAGDLQPIDSYDDQVRFRDVVAEYENSVYRFGLVVTS</sequence>
<evidence type="ECO:0000313" key="2">
    <source>
        <dbReference type="Proteomes" id="UP001139494"/>
    </source>
</evidence>
<dbReference type="PROSITE" id="PS51257">
    <property type="entry name" value="PROKAR_LIPOPROTEIN"/>
    <property type="match status" value="1"/>
</dbReference>
<protein>
    <submittedName>
        <fullName evidence="1">Uncharacterized protein</fullName>
    </submittedName>
</protein>
<dbReference type="EMBL" id="JAHLKM010000051">
    <property type="protein sequence ID" value="MCQ4334963.1"/>
    <property type="molecule type" value="Genomic_DNA"/>
</dbReference>
<dbReference type="AlphaFoldDB" id="A0A9R1D7K6"/>
<accession>A0A9R1D7K6</accession>
<dbReference type="Proteomes" id="UP001139494">
    <property type="component" value="Unassembled WGS sequence"/>
</dbReference>
<name>A0A9R1D7K6_9EURY</name>
<proteinExistence type="predicted"/>